<dbReference type="Pfam" id="PF18146">
    <property type="entry name" value="CinA_KH"/>
    <property type="match status" value="1"/>
</dbReference>
<dbReference type="InterPro" id="IPR036425">
    <property type="entry name" value="MoaB/Mog-like_dom_sf"/>
</dbReference>
<dbReference type="PIRSF" id="PIRSF006728">
    <property type="entry name" value="CinA"/>
    <property type="match status" value="1"/>
</dbReference>
<evidence type="ECO:0000259" key="2">
    <source>
        <dbReference type="SMART" id="SM00852"/>
    </source>
</evidence>
<name>A0A4Q9DP13_9BACL</name>
<dbReference type="NCBIfam" id="TIGR00200">
    <property type="entry name" value="cinA_nterm"/>
    <property type="match status" value="1"/>
</dbReference>
<keyword evidence="4" id="KW-1185">Reference proteome</keyword>
<dbReference type="CDD" id="cd00885">
    <property type="entry name" value="cinA"/>
    <property type="match status" value="1"/>
</dbReference>
<dbReference type="Pfam" id="PF00994">
    <property type="entry name" value="MoCF_biosynth"/>
    <property type="match status" value="1"/>
</dbReference>
<dbReference type="HAMAP" id="MF_00226_B">
    <property type="entry name" value="CinA_B"/>
    <property type="match status" value="1"/>
</dbReference>
<dbReference type="Gene3D" id="3.40.980.10">
    <property type="entry name" value="MoaB/Mog-like domain"/>
    <property type="match status" value="1"/>
</dbReference>
<dbReference type="PANTHER" id="PTHR13939:SF0">
    <property type="entry name" value="NMN AMIDOHYDROLASE-LIKE PROTEIN YFAY"/>
    <property type="match status" value="1"/>
</dbReference>
<dbReference type="SUPFAM" id="SSF142433">
    <property type="entry name" value="CinA-like"/>
    <property type="match status" value="1"/>
</dbReference>
<dbReference type="InterPro" id="IPR008136">
    <property type="entry name" value="CinA_C"/>
</dbReference>
<feature type="domain" description="MoaB/Mog" evidence="2">
    <location>
        <begin position="4"/>
        <end position="171"/>
    </location>
</feature>
<reference evidence="3 4" key="1">
    <citation type="submission" date="2019-02" db="EMBL/GenBank/DDBJ databases">
        <title>Paenibacillus sp. nov., isolated from surface-sterilized tissue of Thalictrum simplex L.</title>
        <authorList>
            <person name="Tuo L."/>
        </authorList>
    </citation>
    <scope>NUCLEOTIDE SEQUENCE [LARGE SCALE GENOMIC DNA]</scope>
    <source>
        <strain evidence="3 4">N2SHLJ1</strain>
    </source>
</reference>
<dbReference type="SUPFAM" id="SSF53218">
    <property type="entry name" value="Molybdenum cofactor biosynthesis proteins"/>
    <property type="match status" value="1"/>
</dbReference>
<dbReference type="InterPro" id="IPR008135">
    <property type="entry name" value="Competence-induced_CinA"/>
</dbReference>
<dbReference type="EMBL" id="SIRE01000011">
    <property type="protein sequence ID" value="TBL77801.1"/>
    <property type="molecule type" value="Genomic_DNA"/>
</dbReference>
<evidence type="ECO:0000313" key="4">
    <source>
        <dbReference type="Proteomes" id="UP000293142"/>
    </source>
</evidence>
<comment type="caution">
    <text evidence="3">The sequence shown here is derived from an EMBL/GenBank/DDBJ whole genome shotgun (WGS) entry which is preliminary data.</text>
</comment>
<dbReference type="OrthoDB" id="9801454at2"/>
<comment type="similarity">
    <text evidence="1">Belongs to the CinA family.</text>
</comment>
<dbReference type="InterPro" id="IPR050101">
    <property type="entry name" value="CinA"/>
</dbReference>
<proteinExistence type="inferred from homology"/>
<dbReference type="NCBIfam" id="TIGR00199">
    <property type="entry name" value="PncC_domain"/>
    <property type="match status" value="1"/>
</dbReference>
<dbReference type="AlphaFoldDB" id="A0A4Q9DP13"/>
<dbReference type="SMART" id="SM00852">
    <property type="entry name" value="MoCF_biosynth"/>
    <property type="match status" value="1"/>
</dbReference>
<accession>A0A4Q9DP13</accession>
<dbReference type="InterPro" id="IPR041424">
    <property type="entry name" value="CinA_KH"/>
</dbReference>
<dbReference type="InterPro" id="IPR001453">
    <property type="entry name" value="MoaB/Mog_dom"/>
</dbReference>
<gene>
    <name evidence="1" type="primary">cinA</name>
    <name evidence="3" type="ORF">EYB31_16810</name>
</gene>
<dbReference type="InterPro" id="IPR036653">
    <property type="entry name" value="CinA-like_C"/>
</dbReference>
<dbReference type="Pfam" id="PF02464">
    <property type="entry name" value="CinA"/>
    <property type="match status" value="1"/>
</dbReference>
<dbReference type="Proteomes" id="UP000293142">
    <property type="component" value="Unassembled WGS sequence"/>
</dbReference>
<evidence type="ECO:0000256" key="1">
    <source>
        <dbReference type="HAMAP-Rule" id="MF_00226"/>
    </source>
</evidence>
<sequence>MKAEIIAVGTELLLGQIVNTNAQFLAESCAEIGVDVYFQTVVGDNRGRIREAFDIARKRAELIICTGGLGPTQDDLTKDVLAEYTGRQLYIHQPSMDKIEELFRSRGTVMVESNARQAHLLTQSDPLANDTGLAVGAALTFEGTHFILLPGPPKEMKPMFKHYAVPWIQSKMGGVQPLFSKVLKFSGIGESNLEHQLIDLIQTQRDPSIAPYAKEGEVMIRLTTRAASQAEAESRIEPVEREIRSRVGEYIYADEDMPIEQAVLRRLGQSGRTVAVAESCTGGLLSDMFTAIPGSSQVFLGGVVCYTNALKNQLLDVPLDVLEGIGAPGAVSKETAALLAENVRRKTNASVSVAITGVAGPAESEGKPVGTVFVGIAREEGTVVEQLKLSGNRESIKLKAAKNALYLLWKQL</sequence>
<protein>
    <recommendedName>
        <fullName evidence="1">Putative competence-damage inducible protein</fullName>
    </recommendedName>
</protein>
<dbReference type="NCBIfam" id="NF001813">
    <property type="entry name" value="PRK00549.1"/>
    <property type="match status" value="1"/>
</dbReference>
<dbReference type="Gene3D" id="3.30.70.2860">
    <property type="match status" value="1"/>
</dbReference>
<organism evidence="3 4">
    <name type="scientific">Paenibacillus thalictri</name>
    <dbReference type="NCBI Taxonomy" id="2527873"/>
    <lineage>
        <taxon>Bacteria</taxon>
        <taxon>Bacillati</taxon>
        <taxon>Bacillota</taxon>
        <taxon>Bacilli</taxon>
        <taxon>Bacillales</taxon>
        <taxon>Paenibacillaceae</taxon>
        <taxon>Paenibacillus</taxon>
    </lineage>
</organism>
<dbReference type="Gene3D" id="3.90.950.20">
    <property type="entry name" value="CinA-like"/>
    <property type="match status" value="1"/>
</dbReference>
<evidence type="ECO:0000313" key="3">
    <source>
        <dbReference type="EMBL" id="TBL77801.1"/>
    </source>
</evidence>
<dbReference type="PANTHER" id="PTHR13939">
    <property type="entry name" value="NICOTINAMIDE-NUCLEOTIDE AMIDOHYDROLASE PNCC"/>
    <property type="match status" value="1"/>
</dbReference>
<dbReference type="NCBIfam" id="TIGR00177">
    <property type="entry name" value="molyb_syn"/>
    <property type="match status" value="1"/>
</dbReference>
<dbReference type="RefSeq" id="WP_131014534.1">
    <property type="nucleotide sequence ID" value="NZ_SIRE01000011.1"/>
</dbReference>